<evidence type="ECO:0008006" key="4">
    <source>
        <dbReference type="Google" id="ProtNLM"/>
    </source>
</evidence>
<accession>A0A1Y1IPZ3</accession>
<sequence length="170" mass="18954">MLIHTEDAYVKLIEGEPTAEKAWKKLEEIFEKRSNARMIQLRRKLTGLRVTKGKAIAEYLGEFRELKIDLEAAGQTVSEGELAVHAFEGLPEEYATVVEFLELGEEELTLDEIQPKLMQREQKLKLRAEAGSLKGTSGGDEAVAYAAKHRGYSSSEKGRGSSNELGRNSE</sequence>
<name>A0A1Y1IPZ3_KLENI</name>
<dbReference type="OMA" id="NGAGPEY"/>
<dbReference type="PANTHER" id="PTHR47481:SF31">
    <property type="entry name" value="OS01G0873500 PROTEIN"/>
    <property type="match status" value="1"/>
</dbReference>
<feature type="non-terminal residue" evidence="2">
    <location>
        <position position="170"/>
    </location>
</feature>
<dbReference type="EMBL" id="DF238189">
    <property type="protein sequence ID" value="GAQ92995.1"/>
    <property type="molecule type" value="Genomic_DNA"/>
</dbReference>
<dbReference type="OrthoDB" id="418757at2759"/>
<proteinExistence type="predicted"/>
<dbReference type="STRING" id="105231.A0A1Y1IPZ3"/>
<dbReference type="Proteomes" id="UP000054558">
    <property type="component" value="Unassembled WGS sequence"/>
</dbReference>
<feature type="compositionally biased region" description="Polar residues" evidence="1">
    <location>
        <begin position="152"/>
        <end position="170"/>
    </location>
</feature>
<evidence type="ECO:0000256" key="1">
    <source>
        <dbReference type="SAM" id="MobiDB-lite"/>
    </source>
</evidence>
<dbReference type="Pfam" id="PF14223">
    <property type="entry name" value="Retrotran_gag_2"/>
    <property type="match status" value="1"/>
</dbReference>
<dbReference type="PANTHER" id="PTHR47481">
    <property type="match status" value="1"/>
</dbReference>
<keyword evidence="3" id="KW-1185">Reference proteome</keyword>
<reference evidence="2 3" key="1">
    <citation type="journal article" date="2014" name="Nat. Commun.">
        <title>Klebsormidium flaccidum genome reveals primary factors for plant terrestrial adaptation.</title>
        <authorList>
            <person name="Hori K."/>
            <person name="Maruyama F."/>
            <person name="Fujisawa T."/>
            <person name="Togashi T."/>
            <person name="Yamamoto N."/>
            <person name="Seo M."/>
            <person name="Sato S."/>
            <person name="Yamada T."/>
            <person name="Mori H."/>
            <person name="Tajima N."/>
            <person name="Moriyama T."/>
            <person name="Ikeuchi M."/>
            <person name="Watanabe M."/>
            <person name="Wada H."/>
            <person name="Kobayashi K."/>
            <person name="Saito M."/>
            <person name="Masuda T."/>
            <person name="Sasaki-Sekimoto Y."/>
            <person name="Mashiguchi K."/>
            <person name="Awai K."/>
            <person name="Shimojima M."/>
            <person name="Masuda S."/>
            <person name="Iwai M."/>
            <person name="Nobusawa T."/>
            <person name="Narise T."/>
            <person name="Kondo S."/>
            <person name="Saito H."/>
            <person name="Sato R."/>
            <person name="Murakawa M."/>
            <person name="Ihara Y."/>
            <person name="Oshima-Yamada Y."/>
            <person name="Ohtaka K."/>
            <person name="Satoh M."/>
            <person name="Sonobe K."/>
            <person name="Ishii M."/>
            <person name="Ohtani R."/>
            <person name="Kanamori-Sato M."/>
            <person name="Honoki R."/>
            <person name="Miyazaki D."/>
            <person name="Mochizuki H."/>
            <person name="Umetsu J."/>
            <person name="Higashi K."/>
            <person name="Shibata D."/>
            <person name="Kamiya Y."/>
            <person name="Sato N."/>
            <person name="Nakamura Y."/>
            <person name="Tabata S."/>
            <person name="Ida S."/>
            <person name="Kurokawa K."/>
            <person name="Ohta H."/>
        </authorList>
    </citation>
    <scope>NUCLEOTIDE SEQUENCE [LARGE SCALE GENOMIC DNA]</scope>
    <source>
        <strain evidence="2 3">NIES-2285</strain>
    </source>
</reference>
<organism evidence="2 3">
    <name type="scientific">Klebsormidium nitens</name>
    <name type="common">Green alga</name>
    <name type="synonym">Ulothrix nitens</name>
    <dbReference type="NCBI Taxonomy" id="105231"/>
    <lineage>
        <taxon>Eukaryota</taxon>
        <taxon>Viridiplantae</taxon>
        <taxon>Streptophyta</taxon>
        <taxon>Klebsormidiophyceae</taxon>
        <taxon>Klebsormidiales</taxon>
        <taxon>Klebsormidiaceae</taxon>
        <taxon>Klebsormidium</taxon>
    </lineage>
</organism>
<gene>
    <name evidence="2" type="ORF">KFL_012400010</name>
</gene>
<protein>
    <recommendedName>
        <fullName evidence="4">Retrotransposon gag domain-containing protein</fullName>
    </recommendedName>
</protein>
<feature type="region of interest" description="Disordered" evidence="1">
    <location>
        <begin position="147"/>
        <end position="170"/>
    </location>
</feature>
<dbReference type="AlphaFoldDB" id="A0A1Y1IPZ3"/>
<evidence type="ECO:0000313" key="2">
    <source>
        <dbReference type="EMBL" id="GAQ92995.1"/>
    </source>
</evidence>
<evidence type="ECO:0000313" key="3">
    <source>
        <dbReference type="Proteomes" id="UP000054558"/>
    </source>
</evidence>